<dbReference type="EMBL" id="OZ037944">
    <property type="protein sequence ID" value="CAL1694597.1"/>
    <property type="molecule type" value="Genomic_DNA"/>
</dbReference>
<proteinExistence type="predicted"/>
<evidence type="ECO:0000313" key="1">
    <source>
        <dbReference type="EMBL" id="CAL1694597.1"/>
    </source>
</evidence>
<accession>A0ABP1CIV7</accession>
<sequence>MNALLALFLLEEAHKTDMPSNEWEFDNPFKDMIWDYECFNCLRTNWPQDILDVMFEEHELVESSFNIPFLGSPLFSKDRGSSCPNFFGRRRAQSMSGKPSFKRVKGPADLHCICTDHSYVIVRTSPARKLASQYLVPRCFIFLFLFPARIILLRQPHNLFTIFYISSSLPSRPTRSFPPAHSLLYLLPA</sequence>
<name>A0ABP1CIV7_9APHY</name>
<keyword evidence="2" id="KW-1185">Reference proteome</keyword>
<evidence type="ECO:0000313" key="2">
    <source>
        <dbReference type="Proteomes" id="UP001497453"/>
    </source>
</evidence>
<reference evidence="2" key="1">
    <citation type="submission" date="2024-04" db="EMBL/GenBank/DDBJ databases">
        <authorList>
            <person name="Shaw F."/>
            <person name="Minotto A."/>
        </authorList>
    </citation>
    <scope>NUCLEOTIDE SEQUENCE [LARGE SCALE GENOMIC DNA]</scope>
</reference>
<organism evidence="1 2">
    <name type="scientific">Somion occarium</name>
    <dbReference type="NCBI Taxonomy" id="3059160"/>
    <lineage>
        <taxon>Eukaryota</taxon>
        <taxon>Fungi</taxon>
        <taxon>Dikarya</taxon>
        <taxon>Basidiomycota</taxon>
        <taxon>Agaricomycotina</taxon>
        <taxon>Agaricomycetes</taxon>
        <taxon>Polyporales</taxon>
        <taxon>Cerrenaceae</taxon>
        <taxon>Somion</taxon>
    </lineage>
</organism>
<protein>
    <submittedName>
        <fullName evidence="1">Uncharacterized protein</fullName>
    </submittedName>
</protein>
<gene>
    <name evidence="1" type="ORF">GFSPODELE1_LOCUS384</name>
</gene>
<dbReference type="Proteomes" id="UP001497453">
    <property type="component" value="Chromosome 1"/>
</dbReference>